<keyword evidence="2 4" id="KW-0479">Metal-binding</keyword>
<evidence type="ECO:0000256" key="3">
    <source>
        <dbReference type="ARBA" id="ARBA00023004"/>
    </source>
</evidence>
<feature type="transmembrane region" description="Helical" evidence="6">
    <location>
        <begin position="879"/>
        <end position="901"/>
    </location>
</feature>
<feature type="transmembrane region" description="Helical" evidence="6">
    <location>
        <begin position="997"/>
        <end position="1020"/>
    </location>
</feature>
<feature type="transmembrane region" description="Helical" evidence="6">
    <location>
        <begin position="913"/>
        <end position="942"/>
    </location>
</feature>
<dbReference type="SUPFAM" id="SSF46626">
    <property type="entry name" value="Cytochrome c"/>
    <property type="match status" value="2"/>
</dbReference>
<gene>
    <name evidence="9" type="ORF">J8F10_26975</name>
</gene>
<protein>
    <recommendedName>
        <fullName evidence="8">Cytochrome c domain-containing protein</fullName>
    </recommendedName>
</protein>
<keyword evidence="6" id="KW-1133">Transmembrane helix</keyword>
<keyword evidence="6" id="KW-0812">Transmembrane</keyword>
<feature type="domain" description="Cytochrome c" evidence="8">
    <location>
        <begin position="546"/>
        <end position="645"/>
    </location>
</feature>
<evidence type="ECO:0000256" key="1">
    <source>
        <dbReference type="ARBA" id="ARBA00022617"/>
    </source>
</evidence>
<feature type="region of interest" description="Disordered" evidence="5">
    <location>
        <begin position="167"/>
        <end position="212"/>
    </location>
</feature>
<evidence type="ECO:0000256" key="2">
    <source>
        <dbReference type="ARBA" id="ARBA00022723"/>
    </source>
</evidence>
<feature type="chain" id="PRO_5046543949" description="Cytochrome c domain-containing protein" evidence="7">
    <location>
        <begin position="23"/>
        <end position="1139"/>
    </location>
</feature>
<feature type="region of interest" description="Disordered" evidence="5">
    <location>
        <begin position="509"/>
        <end position="543"/>
    </location>
</feature>
<reference evidence="9 10" key="1">
    <citation type="submission" date="2021-04" db="EMBL/GenBank/DDBJ databases">
        <authorList>
            <person name="Ivanova A."/>
        </authorList>
    </citation>
    <scope>NUCLEOTIDE SEQUENCE [LARGE SCALE GENOMIC DNA]</scope>
    <source>
        <strain evidence="9 10">G18</strain>
    </source>
</reference>
<evidence type="ECO:0000256" key="5">
    <source>
        <dbReference type="SAM" id="MobiDB-lite"/>
    </source>
</evidence>
<accession>A0ABS5BZ30</accession>
<evidence type="ECO:0000313" key="9">
    <source>
        <dbReference type="EMBL" id="MBP3958905.1"/>
    </source>
</evidence>
<dbReference type="PROSITE" id="PS51257">
    <property type="entry name" value="PROKAR_LIPOPROTEIN"/>
    <property type="match status" value="1"/>
</dbReference>
<name>A0ABS5BZ30_9BACT</name>
<sequence>MRKTTTLGLLVALSAALFLGCAGDSGSNIPPDEALARVRKYGGEYGSLGKGTDAKTWEKAAYEYYRPASLNYFEDMDAMGTTDVVGAKKLALSPEAIKGRNAWVIWTAGNEAWWNWLAQYGYGTIDLLKLVDYTNRNVRFNRTGLMNEPATRAPSDEETAKTYGVRFARPGTTDSPAPGGKIHVEYRKDRDGWHPSSSFDPEKSYSDGGYNKSEPEHRYPVYGYPSGVVGLRLFPNPDFTKDAAARWNPKLYYEDSDEGRKYAKQPDTIRPYRVGMSCGFCHIAPHPLNPPADANAPEWANLSNNIGNQFMRIRAVFGNTLKPDNYLYHVFDSQLPGAVDTSGYPSDNNNNPNTINSFFGLPGRLNRAQHIPKETISADTLTYLRTYVDPKFESPRNVPRVLLDGSDSVGVHIALSRVYLNIGTHHQQWIRTQNPLIGFRKQEPFKLHDIAENSLYWHATLLRIDPMAAFFTASTDPMRLKDVVRPTAPNEAQALDKLLKENLRGTGLPWYTAAKTEPEPKKDDAKKDPPKKEEPAKPLPIVGGAGDYTKGRQVFAKGCIACHSSVQPGDLIYLEQKLVAGPGRERLPALGELPPDWEMRPPAEREQLLAKALAPRQTLRLTEADRARLTRGDGELPPAYKQWADAAVHYPEFWEYTAKVRDKNGQVVKDGAGKEQATTVHNFLSIDERVSITLPHTNSGRAVATNALHGNVWEDFASETYKELAPVGAIRYHDPFSGAEKTYTPPGGGPGYYRVPTLISIWATAPFLHNNSRGMFNNDPSAEGRLKAFNDAIARHLSPELSRVPSKQVYWSGEGNERTIDDGWYSGKSGDQVTDTAKSAAQRATDNGWIWRTTDESWLQFEGPHVPVLVGGVLGLSPFWMSVLPWVPALAFLLLGILLLLSERLITIRERYFAWLWWILAPIWWIIGFVGIVLAIGGTVFVLHRFWPFVMLLDAATQESIWGLRVLVVVLPFVLFGSVALLFTIHRIPAGSPRRRTGQFVGAVCLVLALVSALSFGRFLSGRGEGVRLGPIPEGVPINIIANTNPNATREEKIQALTALTDFFLKHRNVKPGAPAGNREMGQAEREARRIEFEQTVGPALLRASKCPDYITDRGHDYEFIRHLTAEEKAELIALLKTF</sequence>
<keyword evidence="6" id="KW-0472">Membrane</keyword>
<dbReference type="InterPro" id="IPR009056">
    <property type="entry name" value="Cyt_c-like_dom"/>
</dbReference>
<dbReference type="InterPro" id="IPR036909">
    <property type="entry name" value="Cyt_c-like_dom_sf"/>
</dbReference>
<evidence type="ECO:0000259" key="8">
    <source>
        <dbReference type="PROSITE" id="PS51007"/>
    </source>
</evidence>
<evidence type="ECO:0000256" key="7">
    <source>
        <dbReference type="SAM" id="SignalP"/>
    </source>
</evidence>
<evidence type="ECO:0000256" key="4">
    <source>
        <dbReference type="PROSITE-ProRule" id="PRU00433"/>
    </source>
</evidence>
<feature type="compositionally biased region" description="Basic and acidic residues" evidence="5">
    <location>
        <begin position="182"/>
        <end position="193"/>
    </location>
</feature>
<dbReference type="RefSeq" id="WP_210659307.1">
    <property type="nucleotide sequence ID" value="NZ_JAGKQQ010000001.1"/>
</dbReference>
<evidence type="ECO:0000256" key="6">
    <source>
        <dbReference type="SAM" id="Phobius"/>
    </source>
</evidence>
<dbReference type="PROSITE" id="PS51007">
    <property type="entry name" value="CYTC"/>
    <property type="match status" value="1"/>
</dbReference>
<feature type="signal peptide" evidence="7">
    <location>
        <begin position="1"/>
        <end position="22"/>
    </location>
</feature>
<dbReference type="EMBL" id="JAGKQQ010000001">
    <property type="protein sequence ID" value="MBP3958905.1"/>
    <property type="molecule type" value="Genomic_DNA"/>
</dbReference>
<keyword evidence="7" id="KW-0732">Signal</keyword>
<keyword evidence="10" id="KW-1185">Reference proteome</keyword>
<keyword evidence="1 4" id="KW-0349">Heme</keyword>
<comment type="caution">
    <text evidence="9">The sequence shown here is derived from an EMBL/GenBank/DDBJ whole genome shotgun (WGS) entry which is preliminary data.</text>
</comment>
<organism evidence="9 10">
    <name type="scientific">Gemmata palustris</name>
    <dbReference type="NCBI Taxonomy" id="2822762"/>
    <lineage>
        <taxon>Bacteria</taxon>
        <taxon>Pseudomonadati</taxon>
        <taxon>Planctomycetota</taxon>
        <taxon>Planctomycetia</taxon>
        <taxon>Gemmatales</taxon>
        <taxon>Gemmataceae</taxon>
        <taxon>Gemmata</taxon>
    </lineage>
</organism>
<evidence type="ECO:0000313" key="10">
    <source>
        <dbReference type="Proteomes" id="UP000676565"/>
    </source>
</evidence>
<feature type="compositionally biased region" description="Basic and acidic residues" evidence="5">
    <location>
        <begin position="516"/>
        <end position="536"/>
    </location>
</feature>
<proteinExistence type="predicted"/>
<dbReference type="Proteomes" id="UP000676565">
    <property type="component" value="Unassembled WGS sequence"/>
</dbReference>
<keyword evidence="3 4" id="KW-0408">Iron</keyword>
<feature type="transmembrane region" description="Helical" evidence="6">
    <location>
        <begin position="962"/>
        <end position="985"/>
    </location>
</feature>